<dbReference type="EMBL" id="CP073767">
    <property type="protein sequence ID" value="UWZ58805.1"/>
    <property type="molecule type" value="Genomic_DNA"/>
</dbReference>
<keyword evidence="2" id="KW-1185">Reference proteome</keyword>
<evidence type="ECO:0000313" key="2">
    <source>
        <dbReference type="Proteomes" id="UP001058003"/>
    </source>
</evidence>
<organism evidence="1 2">
    <name type="scientific">Dactylosporangium aurantiacum</name>
    <dbReference type="NCBI Taxonomy" id="35754"/>
    <lineage>
        <taxon>Bacteria</taxon>
        <taxon>Bacillati</taxon>
        <taxon>Actinomycetota</taxon>
        <taxon>Actinomycetes</taxon>
        <taxon>Micromonosporales</taxon>
        <taxon>Micromonosporaceae</taxon>
        <taxon>Dactylosporangium</taxon>
    </lineage>
</organism>
<dbReference type="Proteomes" id="UP001058003">
    <property type="component" value="Chromosome"/>
</dbReference>
<dbReference type="OrthoDB" id="3264463at2"/>
<dbReference type="RefSeq" id="WP_052387324.1">
    <property type="nucleotide sequence ID" value="NZ_CP073767.1"/>
</dbReference>
<sequence>MTSTPMPLRLSSPTDLLSAIPYLVGFHPNDSVVCVAVRDTQRPCFVNLPVAGVDADGGAAVRRTVAYVAATAHTAIIVGYGSPQRVDAVAAQLHTALTSLGVAVPGVWRSTEGRYYCLIPGCAACPVDGEAYNPDTSPVAAQLVANGVVALPDRAALAAQLDPVRGRRRAAMDTACRRAVHRLQAMIGDNTGRIDNLPDHGPRSRLDATPGPAVQPAPTHVVDAGARALRDALHDAEQGRVLSDDEVGWLAVLLHLPAVESLAWRCTTDEPWQRQLWTDVTRRATPPLVGAPACLLASCAYLAGNGALANVAMDLALQTGFTSSMARQLEVALDAGMPPAQWRSTLRAATAGSAPRQQHC</sequence>
<protein>
    <submittedName>
        <fullName evidence="1">DUF4192 domain-containing protein</fullName>
    </submittedName>
</protein>
<dbReference type="AlphaFoldDB" id="A0A9Q9IRW8"/>
<gene>
    <name evidence="1" type="ORF">Daura_23130</name>
</gene>
<evidence type="ECO:0000313" key="1">
    <source>
        <dbReference type="EMBL" id="UWZ58805.1"/>
    </source>
</evidence>
<dbReference type="InterPro" id="IPR025447">
    <property type="entry name" value="DUF4192"/>
</dbReference>
<dbReference type="Pfam" id="PF13830">
    <property type="entry name" value="DUF4192"/>
    <property type="match status" value="1"/>
</dbReference>
<proteinExistence type="predicted"/>
<accession>A0A9Q9IRW8</accession>
<name>A0A9Q9IRW8_9ACTN</name>
<dbReference type="KEGG" id="daur:Daura_23130"/>
<reference evidence="1" key="1">
    <citation type="submission" date="2021-04" db="EMBL/GenBank/DDBJ databases">
        <title>Dactylosporangium aurantiacum NRRL B-8018 full assembly.</title>
        <authorList>
            <person name="Hartkoorn R.C."/>
            <person name="Beaudoing E."/>
            <person name="Hot D."/>
        </authorList>
    </citation>
    <scope>NUCLEOTIDE SEQUENCE</scope>
    <source>
        <strain evidence="1">NRRL B-8018</strain>
    </source>
</reference>